<feature type="transmembrane region" description="Helical" evidence="1">
    <location>
        <begin position="119"/>
        <end position="140"/>
    </location>
</feature>
<keyword evidence="1" id="KW-0812">Transmembrane</keyword>
<proteinExistence type="predicted"/>
<evidence type="ECO:0000313" key="3">
    <source>
        <dbReference type="Proteomes" id="UP001370490"/>
    </source>
</evidence>
<gene>
    <name evidence="2" type="ORF">RJ641_010773</name>
</gene>
<feature type="transmembrane region" description="Helical" evidence="1">
    <location>
        <begin position="29"/>
        <end position="49"/>
    </location>
</feature>
<dbReference type="Proteomes" id="UP001370490">
    <property type="component" value="Unassembled WGS sequence"/>
</dbReference>
<name>A0AAN8Z8M6_9MAGN</name>
<sequence length="193" mass="22070">MEAPFWNPKLEIRDRNMEESKMDGGRSSIAAPMIFFIVSLLQFTTRYLLHIKKNGAMGAEEIQLRGEIKKLLKEAASLSQPSTFAQAAKLRRIAAAKERELLKSKELHGKEIQSFYDSYLKVLLVVKWFIYFVLVCWFWRVPVAAVSKPLMQPFGRILSWKAGEPDNDNVMIAIREDIGDEGKADVTLYKIGM</sequence>
<evidence type="ECO:0000256" key="1">
    <source>
        <dbReference type="SAM" id="Phobius"/>
    </source>
</evidence>
<dbReference type="GO" id="GO:0071816">
    <property type="term" value="P:tail-anchored membrane protein insertion into ER membrane"/>
    <property type="evidence" value="ECO:0007669"/>
    <property type="project" value="InterPro"/>
</dbReference>
<accession>A0AAN8Z8M6</accession>
<keyword evidence="1" id="KW-1133">Transmembrane helix</keyword>
<dbReference type="AlphaFoldDB" id="A0AAN8Z8M6"/>
<evidence type="ECO:0000313" key="2">
    <source>
        <dbReference type="EMBL" id="KAK6924573.1"/>
    </source>
</evidence>
<keyword evidence="3" id="KW-1185">Reference proteome</keyword>
<keyword evidence="1" id="KW-0472">Membrane</keyword>
<organism evidence="2 3">
    <name type="scientific">Dillenia turbinata</name>
    <dbReference type="NCBI Taxonomy" id="194707"/>
    <lineage>
        <taxon>Eukaryota</taxon>
        <taxon>Viridiplantae</taxon>
        <taxon>Streptophyta</taxon>
        <taxon>Embryophyta</taxon>
        <taxon>Tracheophyta</taxon>
        <taxon>Spermatophyta</taxon>
        <taxon>Magnoliopsida</taxon>
        <taxon>eudicotyledons</taxon>
        <taxon>Gunneridae</taxon>
        <taxon>Pentapetalae</taxon>
        <taxon>Dilleniales</taxon>
        <taxon>Dilleniaceae</taxon>
        <taxon>Dillenia</taxon>
    </lineage>
</organism>
<protein>
    <submittedName>
        <fullName evidence="2">Get1 family</fullName>
    </submittedName>
</protein>
<dbReference type="EMBL" id="JBAMMX010000017">
    <property type="protein sequence ID" value="KAK6924573.1"/>
    <property type="molecule type" value="Genomic_DNA"/>
</dbReference>
<dbReference type="Pfam" id="PF04420">
    <property type="entry name" value="CHD5"/>
    <property type="match status" value="1"/>
</dbReference>
<reference evidence="2 3" key="1">
    <citation type="submission" date="2023-12" db="EMBL/GenBank/DDBJ databases">
        <title>A high-quality genome assembly for Dillenia turbinata (Dilleniales).</title>
        <authorList>
            <person name="Chanderbali A."/>
        </authorList>
    </citation>
    <scope>NUCLEOTIDE SEQUENCE [LARGE SCALE GENOMIC DNA]</scope>
    <source>
        <strain evidence="2">LSX21</strain>
        <tissue evidence="2">Leaf</tissue>
    </source>
</reference>
<dbReference type="InterPro" id="IPR028945">
    <property type="entry name" value="Get1"/>
</dbReference>
<comment type="caution">
    <text evidence="2">The sequence shown here is derived from an EMBL/GenBank/DDBJ whole genome shotgun (WGS) entry which is preliminary data.</text>
</comment>